<gene>
    <name evidence="7" type="ORF">H8S18_01025</name>
</gene>
<dbReference type="PANTHER" id="PTHR21600:SF44">
    <property type="entry name" value="RIBOSOMAL LARGE SUBUNIT PSEUDOURIDINE SYNTHASE D"/>
    <property type="match status" value="1"/>
</dbReference>
<evidence type="ECO:0000256" key="3">
    <source>
        <dbReference type="ARBA" id="ARBA00023235"/>
    </source>
</evidence>
<keyword evidence="4" id="KW-0694">RNA-binding</keyword>
<dbReference type="SUPFAM" id="SSF55120">
    <property type="entry name" value="Pseudouridine synthase"/>
    <property type="match status" value="1"/>
</dbReference>
<dbReference type="InterPro" id="IPR020103">
    <property type="entry name" value="PsdUridine_synth_cat_dom_sf"/>
</dbReference>
<dbReference type="PROSITE" id="PS50889">
    <property type="entry name" value="S4"/>
    <property type="match status" value="1"/>
</dbReference>
<evidence type="ECO:0000313" key="8">
    <source>
        <dbReference type="Proteomes" id="UP000606889"/>
    </source>
</evidence>
<keyword evidence="8" id="KW-1185">Reference proteome</keyword>
<dbReference type="Pfam" id="PF00849">
    <property type="entry name" value="PseudoU_synth_2"/>
    <property type="match status" value="1"/>
</dbReference>
<dbReference type="PANTHER" id="PTHR21600">
    <property type="entry name" value="MITOCHONDRIAL RNA PSEUDOURIDINE SYNTHASE"/>
    <property type="match status" value="1"/>
</dbReference>
<keyword evidence="3 5" id="KW-0413">Isomerase</keyword>
<dbReference type="EMBL" id="JACOON010000001">
    <property type="protein sequence ID" value="MBC5646925.1"/>
    <property type="molecule type" value="Genomic_DNA"/>
</dbReference>
<feature type="domain" description="RNA-binding S4" evidence="6">
    <location>
        <begin position="14"/>
        <end position="78"/>
    </location>
</feature>
<dbReference type="NCBIfam" id="TIGR00005">
    <property type="entry name" value="rluA_subfam"/>
    <property type="match status" value="1"/>
</dbReference>
<dbReference type="SMART" id="SM00363">
    <property type="entry name" value="S4"/>
    <property type="match status" value="1"/>
</dbReference>
<sequence length="303" mass="34123">MTVLKSKVNSSENQRLDTYLVEKYPHFSRSFLKNAIDREYILLNGGRTKAGVKVKEGDEILLDLPKAEEISVEPQNIPIEIIYQDGDIAIINKPQGMVTHPAPGNYNGTLVNAIMYHMNDLSGINGKLRPGIVHRLDKDTSGLLVIAKNDIAHKALSEQIARKEAKRIYLALVYGNIKTDNGTVSTLIGRDPRDRKKMAVLRAGGRQAVTHYKVLERYGGYTLVECELETGRTHQIRVHMKHIGHPVVGDPVYSRQKDRYGLDGQLLHAKRLELIHPQTGEKMIFEAPLPEHFKAILVKLKKM</sequence>
<name>A0ABR7EB00_9FIRM</name>
<dbReference type="InterPro" id="IPR050188">
    <property type="entry name" value="RluA_PseudoU_synthase"/>
</dbReference>
<comment type="function">
    <text evidence="5">Responsible for synthesis of pseudouridine from uracil.</text>
</comment>
<dbReference type="SUPFAM" id="SSF55174">
    <property type="entry name" value="Alpha-L RNA-binding motif"/>
    <property type="match status" value="1"/>
</dbReference>
<dbReference type="InterPro" id="IPR002942">
    <property type="entry name" value="S4_RNA-bd"/>
</dbReference>
<protein>
    <recommendedName>
        <fullName evidence="5">Pseudouridine synthase</fullName>
        <ecNumber evidence="5">5.4.99.-</ecNumber>
    </recommendedName>
</protein>
<dbReference type="InterPro" id="IPR036986">
    <property type="entry name" value="S4_RNA-bd_sf"/>
</dbReference>
<comment type="caution">
    <text evidence="7">The sequence shown here is derived from an EMBL/GenBank/DDBJ whole genome shotgun (WGS) entry which is preliminary data.</text>
</comment>
<dbReference type="Gene3D" id="3.10.290.10">
    <property type="entry name" value="RNA-binding S4 domain"/>
    <property type="match status" value="1"/>
</dbReference>
<comment type="similarity">
    <text evidence="2 5">Belongs to the pseudouridine synthase RluA family.</text>
</comment>
<dbReference type="InterPro" id="IPR006225">
    <property type="entry name" value="PsdUridine_synth_RluC/D"/>
</dbReference>
<comment type="catalytic activity">
    <reaction evidence="1 5">
        <text>a uridine in RNA = a pseudouridine in RNA</text>
        <dbReference type="Rhea" id="RHEA:48348"/>
        <dbReference type="Rhea" id="RHEA-COMP:12068"/>
        <dbReference type="Rhea" id="RHEA-COMP:12069"/>
        <dbReference type="ChEBI" id="CHEBI:65314"/>
        <dbReference type="ChEBI" id="CHEBI:65315"/>
    </reaction>
</comment>
<evidence type="ECO:0000256" key="4">
    <source>
        <dbReference type="PROSITE-ProRule" id="PRU00182"/>
    </source>
</evidence>
<dbReference type="CDD" id="cd02869">
    <property type="entry name" value="PseudoU_synth_RluA_like"/>
    <property type="match status" value="1"/>
</dbReference>
<evidence type="ECO:0000259" key="6">
    <source>
        <dbReference type="SMART" id="SM00363"/>
    </source>
</evidence>
<proteinExistence type="inferred from homology"/>
<evidence type="ECO:0000256" key="5">
    <source>
        <dbReference type="RuleBase" id="RU362028"/>
    </source>
</evidence>
<organism evidence="7 8">
    <name type="scientific">Christensenella tenuis</name>
    <dbReference type="NCBI Taxonomy" id="2763033"/>
    <lineage>
        <taxon>Bacteria</taxon>
        <taxon>Bacillati</taxon>
        <taxon>Bacillota</taxon>
        <taxon>Clostridia</taxon>
        <taxon>Christensenellales</taxon>
        <taxon>Christensenellaceae</taxon>
        <taxon>Christensenella</taxon>
    </lineage>
</organism>
<reference evidence="7 8" key="1">
    <citation type="submission" date="2020-08" db="EMBL/GenBank/DDBJ databases">
        <title>Genome public.</title>
        <authorList>
            <person name="Liu C."/>
            <person name="Sun Q."/>
        </authorList>
    </citation>
    <scope>NUCLEOTIDE SEQUENCE [LARGE SCALE GENOMIC DNA]</scope>
    <source>
        <strain evidence="7 8">NSJ-35</strain>
    </source>
</reference>
<dbReference type="InterPro" id="IPR006224">
    <property type="entry name" value="PsdUridine_synth_RluA-like_CS"/>
</dbReference>
<dbReference type="InterPro" id="IPR006145">
    <property type="entry name" value="PsdUridine_synth_RsuA/RluA"/>
</dbReference>
<dbReference type="Proteomes" id="UP000606889">
    <property type="component" value="Unassembled WGS sequence"/>
</dbReference>
<evidence type="ECO:0000313" key="7">
    <source>
        <dbReference type="EMBL" id="MBC5646925.1"/>
    </source>
</evidence>
<evidence type="ECO:0000256" key="1">
    <source>
        <dbReference type="ARBA" id="ARBA00000073"/>
    </source>
</evidence>
<dbReference type="Gene3D" id="3.30.2350.10">
    <property type="entry name" value="Pseudouridine synthase"/>
    <property type="match status" value="1"/>
</dbReference>
<dbReference type="PROSITE" id="PS01129">
    <property type="entry name" value="PSI_RLU"/>
    <property type="match status" value="1"/>
</dbReference>
<dbReference type="EC" id="5.4.99.-" evidence="5"/>
<dbReference type="CDD" id="cd00165">
    <property type="entry name" value="S4"/>
    <property type="match status" value="1"/>
</dbReference>
<evidence type="ECO:0000256" key="2">
    <source>
        <dbReference type="ARBA" id="ARBA00010876"/>
    </source>
</evidence>
<accession>A0ABR7EB00</accession>
<dbReference type="Pfam" id="PF01479">
    <property type="entry name" value="S4"/>
    <property type="match status" value="1"/>
</dbReference>
<dbReference type="RefSeq" id="WP_186856457.1">
    <property type="nucleotide sequence ID" value="NZ_JACOON010000001.1"/>
</dbReference>